<evidence type="ECO:0000313" key="1">
    <source>
        <dbReference type="EMBL" id="KAK8863045.1"/>
    </source>
</evidence>
<dbReference type="Proteomes" id="UP001390339">
    <property type="component" value="Unassembled WGS sequence"/>
</dbReference>
<name>A0ABR2IIM1_9PEZI</name>
<comment type="caution">
    <text evidence="1">The sequence shown here is derived from an EMBL/GenBank/DDBJ whole genome shotgun (WGS) entry which is preliminary data.</text>
</comment>
<accession>A0ABR2IIM1</accession>
<reference evidence="1 2" key="1">
    <citation type="journal article" date="2024" name="IMA Fungus">
        <title>Apiospora arundinis, a panoply of carbohydrate-active enzymes and secondary metabolites.</title>
        <authorList>
            <person name="Sorensen T."/>
            <person name="Petersen C."/>
            <person name="Muurmann A.T."/>
            <person name="Christiansen J.V."/>
            <person name="Brundto M.L."/>
            <person name="Overgaard C.K."/>
            <person name="Boysen A.T."/>
            <person name="Wollenberg R.D."/>
            <person name="Larsen T.O."/>
            <person name="Sorensen J.L."/>
            <person name="Nielsen K.L."/>
            <person name="Sondergaard T.E."/>
        </authorList>
    </citation>
    <scope>NUCLEOTIDE SEQUENCE [LARGE SCALE GENOMIC DNA]</scope>
    <source>
        <strain evidence="1 2">AAU 773</strain>
    </source>
</reference>
<dbReference type="EMBL" id="JAPCWZ010000005">
    <property type="protein sequence ID" value="KAK8863045.1"/>
    <property type="molecule type" value="Genomic_DNA"/>
</dbReference>
<gene>
    <name evidence="1" type="ORF">PGQ11_009280</name>
</gene>
<keyword evidence="2" id="KW-1185">Reference proteome</keyword>
<protein>
    <submittedName>
        <fullName evidence="1">Uncharacterized protein</fullName>
    </submittedName>
</protein>
<sequence>MDPKSARGVAKACDATLDGLPFLIIRATISTCGRISGIQFRSRFRPLEEISPQRSDLVVQVWQIIFGM</sequence>
<proteinExistence type="predicted"/>
<evidence type="ECO:0000313" key="2">
    <source>
        <dbReference type="Proteomes" id="UP001390339"/>
    </source>
</evidence>
<organism evidence="1 2">
    <name type="scientific">Apiospora arundinis</name>
    <dbReference type="NCBI Taxonomy" id="335852"/>
    <lineage>
        <taxon>Eukaryota</taxon>
        <taxon>Fungi</taxon>
        <taxon>Dikarya</taxon>
        <taxon>Ascomycota</taxon>
        <taxon>Pezizomycotina</taxon>
        <taxon>Sordariomycetes</taxon>
        <taxon>Xylariomycetidae</taxon>
        <taxon>Amphisphaeriales</taxon>
        <taxon>Apiosporaceae</taxon>
        <taxon>Apiospora</taxon>
    </lineage>
</organism>